<reference evidence="4 5" key="1">
    <citation type="submission" date="2018-12" db="EMBL/GenBank/DDBJ databases">
        <title>Legionella sp,whole genome shotgun sequence.</title>
        <authorList>
            <person name="Wu H."/>
        </authorList>
    </citation>
    <scope>NUCLEOTIDE SEQUENCE [LARGE SCALE GENOMIC DNA]</scope>
    <source>
        <strain evidence="5">km714</strain>
    </source>
</reference>
<dbReference type="AlphaFoldDB" id="A0A3S0VBH1"/>
<dbReference type="InterPro" id="IPR029787">
    <property type="entry name" value="Nucleotide_cyclase"/>
</dbReference>
<dbReference type="NCBIfam" id="TIGR00254">
    <property type="entry name" value="GGDEF"/>
    <property type="match status" value="1"/>
</dbReference>
<dbReference type="CDD" id="cd01949">
    <property type="entry name" value="GGDEF"/>
    <property type="match status" value="1"/>
</dbReference>
<dbReference type="OrthoDB" id="9804951at2"/>
<dbReference type="CDD" id="cd01948">
    <property type="entry name" value="EAL"/>
    <property type="match status" value="1"/>
</dbReference>
<organism evidence="4 5">
    <name type="scientific">Legionella septentrionalis</name>
    <dbReference type="NCBI Taxonomy" id="2498109"/>
    <lineage>
        <taxon>Bacteria</taxon>
        <taxon>Pseudomonadati</taxon>
        <taxon>Pseudomonadota</taxon>
        <taxon>Gammaproteobacteria</taxon>
        <taxon>Legionellales</taxon>
        <taxon>Legionellaceae</taxon>
        <taxon>Legionella</taxon>
    </lineage>
</organism>
<dbReference type="InterPro" id="IPR000160">
    <property type="entry name" value="GGDEF_dom"/>
</dbReference>
<dbReference type="SMART" id="SM00052">
    <property type="entry name" value="EAL"/>
    <property type="match status" value="1"/>
</dbReference>
<dbReference type="SUPFAM" id="SSF141868">
    <property type="entry name" value="EAL domain-like"/>
    <property type="match status" value="1"/>
</dbReference>
<dbReference type="Gene3D" id="3.30.70.270">
    <property type="match status" value="1"/>
</dbReference>
<evidence type="ECO:0000256" key="1">
    <source>
        <dbReference type="SAM" id="Phobius"/>
    </source>
</evidence>
<dbReference type="RefSeq" id="WP_126953682.1">
    <property type="nucleotide sequence ID" value="NZ_RZGR01000004.1"/>
</dbReference>
<feature type="domain" description="EAL" evidence="2">
    <location>
        <begin position="293"/>
        <end position="543"/>
    </location>
</feature>
<feature type="transmembrane region" description="Helical" evidence="1">
    <location>
        <begin position="21"/>
        <end position="44"/>
    </location>
</feature>
<evidence type="ECO:0000259" key="3">
    <source>
        <dbReference type="PROSITE" id="PS50887"/>
    </source>
</evidence>
<dbReference type="EMBL" id="RZGR01000004">
    <property type="protein sequence ID" value="RUQ90354.1"/>
    <property type="molecule type" value="Genomic_DNA"/>
</dbReference>
<keyword evidence="1" id="KW-0812">Transmembrane</keyword>
<dbReference type="Pfam" id="PF00563">
    <property type="entry name" value="EAL"/>
    <property type="match status" value="1"/>
</dbReference>
<dbReference type="PANTHER" id="PTHR44757:SF2">
    <property type="entry name" value="BIOFILM ARCHITECTURE MAINTENANCE PROTEIN MBAA"/>
    <property type="match status" value="1"/>
</dbReference>
<comment type="caution">
    <text evidence="4">The sequence shown here is derived from an EMBL/GenBank/DDBJ whole genome shotgun (WGS) entry which is preliminary data.</text>
</comment>
<feature type="domain" description="GGDEF" evidence="3">
    <location>
        <begin position="143"/>
        <end position="284"/>
    </location>
</feature>
<keyword evidence="1" id="KW-0472">Membrane</keyword>
<dbReference type="SUPFAM" id="SSF55073">
    <property type="entry name" value="Nucleotide cyclase"/>
    <property type="match status" value="1"/>
</dbReference>
<evidence type="ECO:0000313" key="4">
    <source>
        <dbReference type="EMBL" id="RUQ90354.1"/>
    </source>
</evidence>
<name>A0A3S0VBH1_9GAMM</name>
<dbReference type="InterPro" id="IPR043128">
    <property type="entry name" value="Rev_trsase/Diguanyl_cyclase"/>
</dbReference>
<dbReference type="InterPro" id="IPR001633">
    <property type="entry name" value="EAL_dom"/>
</dbReference>
<dbReference type="Pfam" id="PF00990">
    <property type="entry name" value="GGDEF"/>
    <property type="match status" value="1"/>
</dbReference>
<keyword evidence="1" id="KW-1133">Transmembrane helix</keyword>
<gene>
    <name evidence="4" type="ORF">EKM59_01720</name>
</gene>
<accession>A0A3S0VBH1</accession>
<dbReference type="PANTHER" id="PTHR44757">
    <property type="entry name" value="DIGUANYLATE CYCLASE DGCP"/>
    <property type="match status" value="1"/>
</dbReference>
<proteinExistence type="predicted"/>
<dbReference type="InterPro" id="IPR035919">
    <property type="entry name" value="EAL_sf"/>
</dbReference>
<protein>
    <submittedName>
        <fullName evidence="4">Bifunctional diguanylate cyclase/phosphodiesterase</fullName>
    </submittedName>
</protein>
<dbReference type="PROSITE" id="PS50883">
    <property type="entry name" value="EAL"/>
    <property type="match status" value="1"/>
</dbReference>
<dbReference type="Proteomes" id="UP000288012">
    <property type="component" value="Unassembled WGS sequence"/>
</dbReference>
<dbReference type="InterPro" id="IPR052155">
    <property type="entry name" value="Biofilm_reg_signaling"/>
</dbReference>
<dbReference type="PROSITE" id="PS50887">
    <property type="entry name" value="GGDEF"/>
    <property type="match status" value="1"/>
</dbReference>
<sequence length="544" mass="61290">MNIKRHFALTSSILKGHVNRYAILGLIISLTSILLASMLVSYQLTGRISLEGMIAAQTSNPAIWALDITPFMFAYWGQSFCYELASKAESIIEDKTREMATKSGDLELKLKYESNHDSLTNLPNNRLLSQRMNQAIQQIQKGEELALIVLAIRNFKEINYNFGNFSANSLLLQFTEKLKSILLEPYMLQAYMGMNMVARLQAAEFAILIPRLRKEHNLEDILSNIIEDTSVNFMIDGSNLDIQTTAGVALYPNHGKNDEELLNHAMMALFHAEKENQPHAVYEATMSSNYKAKPMMLKELTEAIEHAEIEILLQADFNLAEKKIIGAETVLNFDHTKYGMFNNEKFAEVVEGTPLVKNLTLYALQNAIKQLARWQHMQQPIYMRTYLYSMDMALPGLIEELIKKDGVPPPLLNIELTEKTCLGDQTRSINVLNQLAALGVTITISDFASGYSSFLYLTNFPINEIKIDKSFVINMMKDEKKHSIVRAIIKLAESMNLTVVADGIPDENTLQGLLELGCKIGNGPHLAQAMRMHEFNQLLTAKIS</sequence>
<evidence type="ECO:0000259" key="2">
    <source>
        <dbReference type="PROSITE" id="PS50883"/>
    </source>
</evidence>
<evidence type="ECO:0000313" key="5">
    <source>
        <dbReference type="Proteomes" id="UP000288012"/>
    </source>
</evidence>
<dbReference type="SMART" id="SM00267">
    <property type="entry name" value="GGDEF"/>
    <property type="match status" value="1"/>
</dbReference>
<dbReference type="Gene3D" id="3.20.20.450">
    <property type="entry name" value="EAL domain"/>
    <property type="match status" value="1"/>
</dbReference>
<keyword evidence="5" id="KW-1185">Reference proteome</keyword>